<organism evidence="2 3">
    <name type="scientific">Bradyrhizobium valentinum</name>
    <dbReference type="NCBI Taxonomy" id="1518501"/>
    <lineage>
        <taxon>Bacteria</taxon>
        <taxon>Pseudomonadati</taxon>
        <taxon>Pseudomonadota</taxon>
        <taxon>Alphaproteobacteria</taxon>
        <taxon>Hyphomicrobiales</taxon>
        <taxon>Nitrobacteraceae</taxon>
        <taxon>Bradyrhizobium</taxon>
    </lineage>
</organism>
<proteinExistence type="predicted"/>
<accession>A0A0R3L4A2</accession>
<evidence type="ECO:0000256" key="1">
    <source>
        <dbReference type="SAM" id="Phobius"/>
    </source>
</evidence>
<gene>
    <name evidence="2" type="ORF">CP49_35735</name>
</gene>
<evidence type="ECO:0000313" key="3">
    <source>
        <dbReference type="Proteomes" id="UP000051913"/>
    </source>
</evidence>
<sequence length="65" mass="7508">MADRSAVPAVYFSICVSSFTDESGMTFLRIVIPLYLFFDLSMISARTRCAFVARENRYPLFRIML</sequence>
<dbReference type="Proteomes" id="UP000051913">
    <property type="component" value="Unassembled WGS sequence"/>
</dbReference>
<dbReference type="AlphaFoldDB" id="A0A0R3L4A2"/>
<keyword evidence="1" id="KW-0812">Transmembrane</keyword>
<name>A0A0R3L4A2_9BRAD</name>
<keyword evidence="1" id="KW-0472">Membrane</keyword>
<reference evidence="2 3" key="1">
    <citation type="submission" date="2014-03" db="EMBL/GenBank/DDBJ databases">
        <title>Bradyrhizobium valentinum sp. nov., isolated from effective nodules of Lupinus mariae-josephae, a lupine endemic of basic-lime soils in Eastern Spain.</title>
        <authorList>
            <person name="Duran D."/>
            <person name="Rey L."/>
            <person name="Navarro A."/>
            <person name="Busquets A."/>
            <person name="Imperial J."/>
            <person name="Ruiz-Argueso T."/>
        </authorList>
    </citation>
    <scope>NUCLEOTIDE SEQUENCE [LARGE SCALE GENOMIC DNA]</scope>
    <source>
        <strain evidence="2 3">LmjM3</strain>
    </source>
</reference>
<comment type="caution">
    <text evidence="2">The sequence shown here is derived from an EMBL/GenBank/DDBJ whole genome shotgun (WGS) entry which is preliminary data.</text>
</comment>
<dbReference type="EMBL" id="LLXX01000149">
    <property type="protein sequence ID" value="KRR02570.1"/>
    <property type="molecule type" value="Genomic_DNA"/>
</dbReference>
<protein>
    <submittedName>
        <fullName evidence="2">Uncharacterized protein</fullName>
    </submittedName>
</protein>
<keyword evidence="3" id="KW-1185">Reference proteome</keyword>
<keyword evidence="1" id="KW-1133">Transmembrane helix</keyword>
<evidence type="ECO:0000313" key="2">
    <source>
        <dbReference type="EMBL" id="KRR02570.1"/>
    </source>
</evidence>
<feature type="transmembrane region" description="Helical" evidence="1">
    <location>
        <begin position="26"/>
        <end position="45"/>
    </location>
</feature>